<organism evidence="7 8">
    <name type="scientific">Dokdonella fugitiva</name>
    <dbReference type="NCBI Taxonomy" id="328517"/>
    <lineage>
        <taxon>Bacteria</taxon>
        <taxon>Pseudomonadati</taxon>
        <taxon>Pseudomonadota</taxon>
        <taxon>Gammaproteobacteria</taxon>
        <taxon>Lysobacterales</taxon>
        <taxon>Rhodanobacteraceae</taxon>
        <taxon>Dokdonella</taxon>
    </lineage>
</organism>
<evidence type="ECO:0000256" key="3">
    <source>
        <dbReference type="ARBA" id="ARBA00022777"/>
    </source>
</evidence>
<dbReference type="RefSeq" id="WP_131997483.1">
    <property type="nucleotide sequence ID" value="NZ_JACGXM010000010.1"/>
</dbReference>
<dbReference type="PANTHER" id="PTHR47690:SF1">
    <property type="entry name" value="GLUCOKINASE"/>
    <property type="match status" value="1"/>
</dbReference>
<reference evidence="7 8" key="1">
    <citation type="journal article" date="2015" name="Stand. Genomic Sci.">
        <title>Genomic Encyclopedia of Bacterial and Archaeal Type Strains, Phase III: the genomes of soil and plant-associated and newly described type strains.</title>
        <authorList>
            <person name="Whitman W.B."/>
            <person name="Woyke T."/>
            <person name="Klenk H.P."/>
            <person name="Zhou Y."/>
            <person name="Lilburn T.G."/>
            <person name="Beck B.J."/>
            <person name="De Vos P."/>
            <person name="Vandamme P."/>
            <person name="Eisen J.A."/>
            <person name="Garrity G."/>
            <person name="Hugenholtz P."/>
            <person name="Kyrpides N.C."/>
        </authorList>
    </citation>
    <scope>NUCLEOTIDE SEQUENCE [LARGE SCALE GENOMIC DNA]</scope>
    <source>
        <strain evidence="7 8">A3</strain>
    </source>
</reference>
<dbReference type="InterPro" id="IPR050201">
    <property type="entry name" value="Bacterial_glucokinase"/>
</dbReference>
<dbReference type="EMBL" id="SLWQ01000004">
    <property type="protein sequence ID" value="TCO40859.1"/>
    <property type="molecule type" value="Genomic_DNA"/>
</dbReference>
<comment type="similarity">
    <text evidence="5 6">Belongs to the bacterial glucokinase family.</text>
</comment>
<keyword evidence="3 5" id="KW-0418">Kinase</keyword>
<gene>
    <name evidence="5" type="primary">glk</name>
    <name evidence="7" type="ORF">EV148_104222</name>
</gene>
<dbReference type="Gene3D" id="3.40.367.20">
    <property type="match status" value="1"/>
</dbReference>
<dbReference type="Gene3D" id="3.30.420.40">
    <property type="match status" value="1"/>
</dbReference>
<dbReference type="GO" id="GO:0004340">
    <property type="term" value="F:glucokinase activity"/>
    <property type="evidence" value="ECO:0007669"/>
    <property type="project" value="UniProtKB-UniRule"/>
</dbReference>
<keyword evidence="8" id="KW-1185">Reference proteome</keyword>
<dbReference type="InterPro" id="IPR043129">
    <property type="entry name" value="ATPase_NBD"/>
</dbReference>
<dbReference type="NCBIfam" id="TIGR00749">
    <property type="entry name" value="glk"/>
    <property type="match status" value="1"/>
</dbReference>
<evidence type="ECO:0000313" key="7">
    <source>
        <dbReference type="EMBL" id="TCO40859.1"/>
    </source>
</evidence>
<evidence type="ECO:0000256" key="2">
    <source>
        <dbReference type="ARBA" id="ARBA00022741"/>
    </source>
</evidence>
<name>A0A4R2IAY7_9GAMM</name>
<keyword evidence="5" id="KW-0324">Glycolysis</keyword>
<feature type="binding site" evidence="5">
    <location>
        <begin position="12"/>
        <end position="17"/>
    </location>
    <ligand>
        <name>ATP</name>
        <dbReference type="ChEBI" id="CHEBI:30616"/>
    </ligand>
</feature>
<dbReference type="PANTHER" id="PTHR47690">
    <property type="entry name" value="GLUCOKINASE"/>
    <property type="match status" value="1"/>
</dbReference>
<keyword evidence="2 5" id="KW-0547">Nucleotide-binding</keyword>
<evidence type="ECO:0000256" key="4">
    <source>
        <dbReference type="ARBA" id="ARBA00022840"/>
    </source>
</evidence>
<keyword evidence="1 5" id="KW-0808">Transferase</keyword>
<dbReference type="CDD" id="cd24008">
    <property type="entry name" value="ASKHA_NBD_GLK"/>
    <property type="match status" value="1"/>
</dbReference>
<accession>A0A4R2IAY7</accession>
<keyword evidence="4 5" id="KW-0067">ATP-binding</keyword>
<dbReference type="EC" id="2.7.1.2" evidence="5"/>
<comment type="subcellular location">
    <subcellularLocation>
        <location evidence="5">Cytoplasm</location>
    </subcellularLocation>
</comment>
<evidence type="ECO:0000256" key="5">
    <source>
        <dbReference type="HAMAP-Rule" id="MF_00524"/>
    </source>
</evidence>
<protein>
    <recommendedName>
        <fullName evidence="5">Glucokinase</fullName>
        <ecNumber evidence="5">2.7.1.2</ecNumber>
    </recommendedName>
    <alternativeName>
        <fullName evidence="5">Glucose kinase</fullName>
    </alternativeName>
</protein>
<dbReference type="GO" id="GO:0005829">
    <property type="term" value="C:cytosol"/>
    <property type="evidence" value="ECO:0007669"/>
    <property type="project" value="TreeGrafter"/>
</dbReference>
<dbReference type="OrthoDB" id="9800595at2"/>
<evidence type="ECO:0000256" key="6">
    <source>
        <dbReference type="RuleBase" id="RU004046"/>
    </source>
</evidence>
<keyword evidence="5" id="KW-0963">Cytoplasm</keyword>
<dbReference type="GO" id="GO:0006096">
    <property type="term" value="P:glycolytic process"/>
    <property type="evidence" value="ECO:0007669"/>
    <property type="project" value="UniProtKB-UniRule"/>
</dbReference>
<dbReference type="Pfam" id="PF02685">
    <property type="entry name" value="Glucokinase"/>
    <property type="match status" value="1"/>
</dbReference>
<dbReference type="InterPro" id="IPR003836">
    <property type="entry name" value="Glucokinase"/>
</dbReference>
<sequence>MERAAGEWVLLADVGGTNVRFALADTGAPMPLLDGSVRRRRVADFAGFGDAARDYLEALPQRPRRGVFAVAGPVTGDSVRMTNHPWLLSRSALMAELALDELRIVNDFAAMSHCVPLLGARDVHPLGGTHRAADPRRRCTYAIVGPGTGLGVGGLIVEQGRYVALETEGGHVGFAPGDEVELEVLRRLMPRFGRVSAERVLCGSGLVNLHAALHPHAPPRETPESITAAAADDPACSATLDRFCAMLGSIAGDFALAFGAWDGVYVAGGLTPKLLARLDAGEFRRRFEAKGRYARVLAGVPTIAVLHEDAGLLGAAALAVLDAGRALTRAGDPA</sequence>
<dbReference type="SUPFAM" id="SSF53067">
    <property type="entry name" value="Actin-like ATPase domain"/>
    <property type="match status" value="1"/>
</dbReference>
<evidence type="ECO:0000313" key="8">
    <source>
        <dbReference type="Proteomes" id="UP000294862"/>
    </source>
</evidence>
<dbReference type="GO" id="GO:0005524">
    <property type="term" value="F:ATP binding"/>
    <property type="evidence" value="ECO:0007669"/>
    <property type="project" value="UniProtKB-UniRule"/>
</dbReference>
<comment type="caution">
    <text evidence="7">The sequence shown here is derived from an EMBL/GenBank/DDBJ whole genome shotgun (WGS) entry which is preliminary data.</text>
</comment>
<comment type="catalytic activity">
    <reaction evidence="5">
        <text>D-glucose + ATP = D-glucose 6-phosphate + ADP + H(+)</text>
        <dbReference type="Rhea" id="RHEA:17825"/>
        <dbReference type="ChEBI" id="CHEBI:4167"/>
        <dbReference type="ChEBI" id="CHEBI:15378"/>
        <dbReference type="ChEBI" id="CHEBI:30616"/>
        <dbReference type="ChEBI" id="CHEBI:61548"/>
        <dbReference type="ChEBI" id="CHEBI:456216"/>
        <dbReference type="EC" id="2.7.1.2"/>
    </reaction>
</comment>
<dbReference type="GO" id="GO:0005536">
    <property type="term" value="F:D-glucose binding"/>
    <property type="evidence" value="ECO:0007669"/>
    <property type="project" value="InterPro"/>
</dbReference>
<evidence type="ECO:0000256" key="1">
    <source>
        <dbReference type="ARBA" id="ARBA00022679"/>
    </source>
</evidence>
<dbReference type="Proteomes" id="UP000294862">
    <property type="component" value="Unassembled WGS sequence"/>
</dbReference>
<dbReference type="HAMAP" id="MF_00524">
    <property type="entry name" value="Glucokinase"/>
    <property type="match status" value="1"/>
</dbReference>
<proteinExistence type="inferred from homology"/>
<dbReference type="AlphaFoldDB" id="A0A4R2IAY7"/>